<evidence type="ECO:0000259" key="2">
    <source>
        <dbReference type="Pfam" id="PF13962"/>
    </source>
</evidence>
<protein>
    <recommendedName>
        <fullName evidence="2">PGG domain-containing protein</fullName>
    </recommendedName>
</protein>
<dbReference type="PANTHER" id="PTHR24177:SF432">
    <property type="entry name" value="OS06G0286146 PROTEIN"/>
    <property type="match status" value="1"/>
</dbReference>
<feature type="transmembrane region" description="Helical" evidence="1">
    <location>
        <begin position="148"/>
        <end position="169"/>
    </location>
</feature>
<dbReference type="Pfam" id="PF13962">
    <property type="entry name" value="PGG"/>
    <property type="match status" value="1"/>
</dbReference>
<dbReference type="Proteomes" id="UP001497457">
    <property type="component" value="Chromosome 35b"/>
</dbReference>
<dbReference type="InterPro" id="IPR026961">
    <property type="entry name" value="PGG_dom"/>
</dbReference>
<feature type="transmembrane region" description="Helical" evidence="1">
    <location>
        <begin position="181"/>
        <end position="201"/>
    </location>
</feature>
<evidence type="ECO:0000256" key="1">
    <source>
        <dbReference type="SAM" id="Phobius"/>
    </source>
</evidence>
<evidence type="ECO:0000313" key="4">
    <source>
        <dbReference type="Proteomes" id="UP001497457"/>
    </source>
</evidence>
<dbReference type="PANTHER" id="PTHR24177">
    <property type="entry name" value="CASKIN"/>
    <property type="match status" value="1"/>
</dbReference>
<dbReference type="EMBL" id="OZ075145">
    <property type="protein sequence ID" value="CAL5049864.1"/>
    <property type="molecule type" value="Genomic_DNA"/>
</dbReference>
<feature type="domain" description="PGG" evidence="2">
    <location>
        <begin position="90"/>
        <end position="202"/>
    </location>
</feature>
<keyword evidence="1" id="KW-0812">Transmembrane</keyword>
<organism evidence="3 4">
    <name type="scientific">Urochloa decumbens</name>
    <dbReference type="NCBI Taxonomy" id="240449"/>
    <lineage>
        <taxon>Eukaryota</taxon>
        <taxon>Viridiplantae</taxon>
        <taxon>Streptophyta</taxon>
        <taxon>Embryophyta</taxon>
        <taxon>Tracheophyta</taxon>
        <taxon>Spermatophyta</taxon>
        <taxon>Magnoliopsida</taxon>
        <taxon>Liliopsida</taxon>
        <taxon>Poales</taxon>
        <taxon>Poaceae</taxon>
        <taxon>PACMAD clade</taxon>
        <taxon>Panicoideae</taxon>
        <taxon>Panicodae</taxon>
        <taxon>Paniceae</taxon>
        <taxon>Melinidinae</taxon>
        <taxon>Urochloa</taxon>
    </lineage>
</organism>
<feature type="transmembrane region" description="Helical" evidence="1">
    <location>
        <begin position="97"/>
        <end position="115"/>
    </location>
</feature>
<keyword evidence="4" id="KW-1185">Reference proteome</keyword>
<evidence type="ECO:0000313" key="3">
    <source>
        <dbReference type="EMBL" id="CAL5049864.1"/>
    </source>
</evidence>
<gene>
    <name evidence="3" type="ORF">URODEC1_LOCUS91229</name>
</gene>
<reference evidence="4" key="1">
    <citation type="submission" date="2024-06" db="EMBL/GenBank/DDBJ databases">
        <authorList>
            <person name="Ryan C."/>
        </authorList>
    </citation>
    <scope>NUCLEOTIDE SEQUENCE [LARGE SCALE GENOMIC DNA]</scope>
</reference>
<sequence>MSGVQVSAGARASDSPAVVWEPPQQQLLQEVIVTQVSPEAVDGIITSEVVPPPQQQQQQGQAEVTVTKFPPEAVDEIIRRYKAFPKSETEELDEMRGWFMLLATLTASITYSAALNPPGGVWSDDDDKKGYVAGNPVLRDKSPRLYNAFYFCNFISFLSSLLIIATLSIPRIFNMSKMKICNVLVVLNIITLMGALTFGSARSTKDFVYDGLLLRSVFVSIIMARIVERL</sequence>
<proteinExistence type="predicted"/>
<reference evidence="3 4" key="2">
    <citation type="submission" date="2024-10" db="EMBL/GenBank/DDBJ databases">
        <authorList>
            <person name="Ryan C."/>
        </authorList>
    </citation>
    <scope>NUCLEOTIDE SEQUENCE [LARGE SCALE GENOMIC DNA]</scope>
</reference>
<name>A0ABC9E2Q8_9POAL</name>
<keyword evidence="1" id="KW-0472">Membrane</keyword>
<keyword evidence="1" id="KW-1133">Transmembrane helix</keyword>
<accession>A0ABC9E2Q8</accession>
<dbReference type="AlphaFoldDB" id="A0ABC9E2Q8"/>